<gene>
    <name evidence="5" type="ORF">VNO80_33230</name>
</gene>
<evidence type="ECO:0000256" key="1">
    <source>
        <dbReference type="ARBA" id="ARBA00010815"/>
    </source>
</evidence>
<dbReference type="PANTHER" id="PTHR43832">
    <property type="match status" value="1"/>
</dbReference>
<feature type="compositionally biased region" description="Basic and acidic residues" evidence="4">
    <location>
        <begin position="211"/>
        <end position="227"/>
    </location>
</feature>
<keyword evidence="3" id="KW-0949">S-adenosyl-L-methionine</keyword>
<evidence type="ECO:0008006" key="7">
    <source>
        <dbReference type="Google" id="ProtNLM"/>
    </source>
</evidence>
<accession>A0AAN9KYE8</accession>
<dbReference type="SUPFAM" id="SSF53335">
    <property type="entry name" value="S-adenosyl-L-methionine-dependent methyltransferases"/>
    <property type="match status" value="1"/>
</dbReference>
<dbReference type="InterPro" id="IPR029063">
    <property type="entry name" value="SAM-dependent_MTases_sf"/>
</dbReference>
<dbReference type="Gene3D" id="3.40.50.150">
    <property type="entry name" value="Vaccinia Virus protein VP39"/>
    <property type="match status" value="1"/>
</dbReference>
<dbReference type="PANTHER" id="PTHR43832:SF1">
    <property type="entry name" value="S-ADENOSYL-L-METHIONINE-DEPENDENT METHYLTRANSFERASES SUPERFAMILY PROTEIN"/>
    <property type="match status" value="1"/>
</dbReference>
<proteinExistence type="inferred from homology"/>
<name>A0AAN9KYE8_PHACN</name>
<dbReference type="AlphaFoldDB" id="A0AAN9KYE8"/>
<dbReference type="EMBL" id="JAYMYR010000076">
    <property type="protein sequence ID" value="KAK7326155.1"/>
    <property type="molecule type" value="Genomic_DNA"/>
</dbReference>
<organism evidence="5 6">
    <name type="scientific">Phaseolus coccineus</name>
    <name type="common">Scarlet runner bean</name>
    <name type="synonym">Phaseolus multiflorus</name>
    <dbReference type="NCBI Taxonomy" id="3886"/>
    <lineage>
        <taxon>Eukaryota</taxon>
        <taxon>Viridiplantae</taxon>
        <taxon>Streptophyta</taxon>
        <taxon>Embryophyta</taxon>
        <taxon>Tracheophyta</taxon>
        <taxon>Spermatophyta</taxon>
        <taxon>Magnoliopsida</taxon>
        <taxon>eudicotyledons</taxon>
        <taxon>Gunneridae</taxon>
        <taxon>Pentapetalae</taxon>
        <taxon>rosids</taxon>
        <taxon>fabids</taxon>
        <taxon>Fabales</taxon>
        <taxon>Fabaceae</taxon>
        <taxon>Papilionoideae</taxon>
        <taxon>50 kb inversion clade</taxon>
        <taxon>NPAAA clade</taxon>
        <taxon>indigoferoid/millettioid clade</taxon>
        <taxon>Phaseoleae</taxon>
        <taxon>Phaseolus</taxon>
    </lineage>
</organism>
<keyword evidence="2" id="KW-0808">Transferase</keyword>
<dbReference type="Pfam" id="PF02353">
    <property type="entry name" value="CMAS"/>
    <property type="match status" value="1"/>
</dbReference>
<keyword evidence="6" id="KW-1185">Reference proteome</keyword>
<feature type="region of interest" description="Disordered" evidence="4">
    <location>
        <begin position="211"/>
        <end position="234"/>
    </location>
</feature>
<evidence type="ECO:0000256" key="4">
    <source>
        <dbReference type="SAM" id="MobiDB-lite"/>
    </source>
</evidence>
<evidence type="ECO:0000256" key="3">
    <source>
        <dbReference type="ARBA" id="ARBA00022691"/>
    </source>
</evidence>
<comment type="caution">
    <text evidence="5">The sequence shown here is derived from an EMBL/GenBank/DDBJ whole genome shotgun (WGS) entry which is preliminary data.</text>
</comment>
<dbReference type="Proteomes" id="UP001374584">
    <property type="component" value="Unassembled WGS sequence"/>
</dbReference>
<reference evidence="5 6" key="1">
    <citation type="submission" date="2024-01" db="EMBL/GenBank/DDBJ databases">
        <title>The genomes of 5 underutilized Papilionoideae crops provide insights into root nodulation and disease resistanc.</title>
        <authorList>
            <person name="Jiang F."/>
        </authorList>
    </citation>
    <scope>NUCLEOTIDE SEQUENCE [LARGE SCALE GENOMIC DNA]</scope>
    <source>
        <strain evidence="5">JINMINGXINNONG_FW02</strain>
        <tissue evidence="5">Leaves</tissue>
    </source>
</reference>
<dbReference type="GO" id="GO:0008168">
    <property type="term" value="F:methyltransferase activity"/>
    <property type="evidence" value="ECO:0007669"/>
    <property type="project" value="UniProtKB-KW"/>
</dbReference>
<sequence>MIRSVIGYYEIASPRQRLRHHGLRLCCSGQGHDPRCRPSPSHPSTLPQAFTRDRSCSLTANHAAKMAFVQDLHQRPIAIEQEKANEQHYEVPTSFLKLCLGPRMKYSSCMWPSDKSSLGDAEDAILASYCKEARLGKGLRGVGEGECEAGKEGQGLRILDLGCGWGSLGLFLAEVRQARLLSATGDSFAHHHFTALPSRRNHHVVQLAHAETPHRRTGGREGVQEHHARPHATSLELPQRHALCSYARGLAQAARQAWQGGIEDPDGCHGRGGGPKDVVQSLLGIPVETKEGYHPSACHSHTKVVGITYKVPSACCAGSRAPQATPPCQSSAWSVYRGREDLHIRGPPRNGSQR</sequence>
<keyword evidence="2" id="KW-0489">Methyltransferase</keyword>
<evidence type="ECO:0000313" key="5">
    <source>
        <dbReference type="EMBL" id="KAK7326155.1"/>
    </source>
</evidence>
<comment type="similarity">
    <text evidence="1">Belongs to the CFA/CMAS family.</text>
</comment>
<dbReference type="GO" id="GO:0032259">
    <property type="term" value="P:methylation"/>
    <property type="evidence" value="ECO:0007669"/>
    <property type="project" value="UniProtKB-KW"/>
</dbReference>
<evidence type="ECO:0000256" key="2">
    <source>
        <dbReference type="ARBA" id="ARBA00022603"/>
    </source>
</evidence>
<evidence type="ECO:0000313" key="6">
    <source>
        <dbReference type="Proteomes" id="UP001374584"/>
    </source>
</evidence>
<protein>
    <recommendedName>
        <fullName evidence="7">Methyltransferase</fullName>
    </recommendedName>
</protein>